<protein>
    <submittedName>
        <fullName evidence="4">Phosphoribosyltransferase</fullName>
    </submittedName>
</protein>
<sequence length="219" mass="25466">MRCVITNWDYLDSLCRKVAEQIMEDGFEPDTIVAIARGGWFVGSVLCDALGLDELVSLGIKHYIGYDRGELKVRGEISLEYRERVLIVDDLVNTGKSMTKAKEIVEKNAKEVRTACLLLVSTSKFVPNYFGEYLERFSWVIFPWNIVEDLSSLIRAVMKNKELWTVWEIKNAIYDEFQIDPIYLDIINPGRFESVLRVMEMRDVIEKVVVDDKTYYRLK</sequence>
<dbReference type="InterPro" id="IPR000836">
    <property type="entry name" value="PRTase_dom"/>
</dbReference>
<dbReference type="Gene3D" id="3.40.50.2020">
    <property type="match status" value="1"/>
</dbReference>
<dbReference type="PANTHER" id="PTHR43363:SF2">
    <property type="entry name" value="PHOSPHORIBOSYLTRANSFERASE"/>
    <property type="match status" value="1"/>
</dbReference>
<feature type="domain" description="Phosphoribosyltransferase" evidence="3">
    <location>
        <begin position="11"/>
        <end position="144"/>
    </location>
</feature>
<evidence type="ECO:0000256" key="1">
    <source>
        <dbReference type="ARBA" id="ARBA00022676"/>
    </source>
</evidence>
<dbReference type="HOGENOM" id="CLU_080904_0_0_2"/>
<keyword evidence="2" id="KW-0808">Transferase</keyword>
<keyword evidence="5" id="KW-1185">Reference proteome</keyword>
<dbReference type="PANTHER" id="PTHR43363">
    <property type="entry name" value="HYPOXANTHINE PHOSPHORIBOSYLTRANSFERASE"/>
    <property type="match status" value="1"/>
</dbReference>
<dbReference type="RefSeq" id="WP_012940405.1">
    <property type="nucleotide sequence ID" value="NC_013741.1"/>
</dbReference>
<gene>
    <name evidence="4" type="ordered locus">Arcpr_1008</name>
</gene>
<dbReference type="EMBL" id="CP001857">
    <property type="protein sequence ID" value="ADB58069.1"/>
    <property type="molecule type" value="Genomic_DNA"/>
</dbReference>
<dbReference type="Proteomes" id="UP000001901">
    <property type="component" value="Chromosome"/>
</dbReference>
<dbReference type="SUPFAM" id="SSF53271">
    <property type="entry name" value="PRTase-like"/>
    <property type="match status" value="1"/>
</dbReference>
<dbReference type="CDD" id="cd06223">
    <property type="entry name" value="PRTases_typeI"/>
    <property type="match status" value="1"/>
</dbReference>
<dbReference type="InterPro" id="IPR029057">
    <property type="entry name" value="PRTase-like"/>
</dbReference>
<dbReference type="AlphaFoldDB" id="D2RD75"/>
<evidence type="ECO:0000313" key="5">
    <source>
        <dbReference type="Proteomes" id="UP000001901"/>
    </source>
</evidence>
<dbReference type="GeneID" id="8739681"/>
<evidence type="ECO:0000256" key="2">
    <source>
        <dbReference type="ARBA" id="ARBA00022679"/>
    </source>
</evidence>
<dbReference type="PaxDb" id="572546-Arcpr_1008"/>
<dbReference type="KEGG" id="apo:Arcpr_1008"/>
<proteinExistence type="predicted"/>
<accession>D2RD75</accession>
<evidence type="ECO:0000313" key="4">
    <source>
        <dbReference type="EMBL" id="ADB58069.1"/>
    </source>
</evidence>
<organism evidence="4 5">
    <name type="scientific">Archaeoglobus profundus (strain DSM 5631 / JCM 9629 / NBRC 100127 / Av18)</name>
    <dbReference type="NCBI Taxonomy" id="572546"/>
    <lineage>
        <taxon>Archaea</taxon>
        <taxon>Methanobacteriati</taxon>
        <taxon>Methanobacteriota</taxon>
        <taxon>Archaeoglobi</taxon>
        <taxon>Archaeoglobales</taxon>
        <taxon>Archaeoglobaceae</taxon>
        <taxon>Archaeoglobus</taxon>
    </lineage>
</organism>
<evidence type="ECO:0000259" key="3">
    <source>
        <dbReference type="Pfam" id="PF00156"/>
    </source>
</evidence>
<name>D2RD75_ARCPA</name>
<dbReference type="GO" id="GO:0016757">
    <property type="term" value="F:glycosyltransferase activity"/>
    <property type="evidence" value="ECO:0007669"/>
    <property type="project" value="UniProtKB-KW"/>
</dbReference>
<dbReference type="Pfam" id="PF00156">
    <property type="entry name" value="Pribosyltran"/>
    <property type="match status" value="1"/>
</dbReference>
<dbReference type="OrthoDB" id="4952at2157"/>
<dbReference type="eggNOG" id="arCOG00040">
    <property type="taxonomic scope" value="Archaea"/>
</dbReference>
<reference evidence="4 5" key="1">
    <citation type="journal article" date="2010" name="Stand. Genomic Sci.">
        <title>Complete genome sequence of Archaeoglobus profundus type strain (AV18).</title>
        <authorList>
            <person name="von Jan M."/>
            <person name="Lapidus A."/>
            <person name="Del Rio T.G."/>
            <person name="Copeland A."/>
            <person name="Tice H."/>
            <person name="Cheng J.F."/>
            <person name="Lucas S."/>
            <person name="Chen F."/>
            <person name="Nolan M."/>
            <person name="Goodwin L."/>
            <person name="Han C."/>
            <person name="Pitluck S."/>
            <person name="Liolios K."/>
            <person name="Ivanova N."/>
            <person name="Mavromatis K."/>
            <person name="Ovchinnikova G."/>
            <person name="Chertkov O."/>
            <person name="Pati A."/>
            <person name="Chen A."/>
            <person name="Palaniappan K."/>
            <person name="Land M."/>
            <person name="Hauser L."/>
            <person name="Chang Y.J."/>
            <person name="Jeffries C.D."/>
            <person name="Saunders E."/>
            <person name="Brettin T."/>
            <person name="Detter J.C."/>
            <person name="Chain P."/>
            <person name="Eichinger K."/>
            <person name="Huber H."/>
            <person name="Spring S."/>
            <person name="Rohde M."/>
            <person name="Goker M."/>
            <person name="Wirth R."/>
            <person name="Woyke T."/>
            <person name="Bristow J."/>
            <person name="Eisen J.A."/>
            <person name="Markowitz V."/>
            <person name="Hugenholtz P."/>
            <person name="Kyrpides N.C."/>
            <person name="Klenk H.P."/>
        </authorList>
    </citation>
    <scope>NUCLEOTIDE SEQUENCE [LARGE SCALE GENOMIC DNA]</scope>
    <source>
        <strain evidence="5">DSM 5631 / JCM 9629 / NBRC 100127 / Av18</strain>
    </source>
</reference>
<dbReference type="STRING" id="572546.Arcpr_1008"/>
<keyword evidence="1 4" id="KW-0328">Glycosyltransferase</keyword>